<dbReference type="PROSITE" id="PS51184">
    <property type="entry name" value="JMJC"/>
    <property type="match status" value="1"/>
</dbReference>
<dbReference type="GO" id="GO:0005730">
    <property type="term" value="C:nucleolus"/>
    <property type="evidence" value="ECO:0007669"/>
    <property type="project" value="TreeGrafter"/>
</dbReference>
<evidence type="ECO:0000256" key="2">
    <source>
        <dbReference type="ARBA" id="ARBA00010309"/>
    </source>
</evidence>
<dbReference type="SUPFAM" id="SSF51197">
    <property type="entry name" value="Clavaminate synthase-like"/>
    <property type="match status" value="1"/>
</dbReference>
<evidence type="ECO:0000313" key="17">
    <source>
        <dbReference type="EMBL" id="JAG73533.1"/>
    </source>
</evidence>
<keyword evidence="8 14" id="KW-0408">Iron</keyword>
<dbReference type="GO" id="GO:0140680">
    <property type="term" value="F:histone H3K36me/H3K36me2 demethylase activity"/>
    <property type="evidence" value="ECO:0007669"/>
    <property type="project" value="UniProtKB-EC"/>
</dbReference>
<evidence type="ECO:0000256" key="7">
    <source>
        <dbReference type="ARBA" id="ARBA00023002"/>
    </source>
</evidence>
<name>A0A0C9RAF1_9HYME</name>
<reference evidence="17" key="1">
    <citation type="submission" date="2015-01" db="EMBL/GenBank/DDBJ databases">
        <title>Transcriptome Assembly of Fopius arisanus.</title>
        <authorList>
            <person name="Geib S."/>
        </authorList>
    </citation>
    <scope>NUCLEOTIDE SEQUENCE</scope>
</reference>
<dbReference type="Gene3D" id="3.90.930.40">
    <property type="match status" value="1"/>
</dbReference>
<evidence type="ECO:0000256" key="6">
    <source>
        <dbReference type="ARBA" id="ARBA00022964"/>
    </source>
</evidence>
<dbReference type="AlphaFoldDB" id="A0A0C9RAF1"/>
<dbReference type="EC" id="1.14.11.27" evidence="14"/>
<dbReference type="SMART" id="SM00558">
    <property type="entry name" value="JmjC"/>
    <property type="match status" value="1"/>
</dbReference>
<comment type="function">
    <text evidence="12">Oxygenase that can act as both a histone lysine demethylase and a ribosomal histidine hydroxylase. Specifically demethylates 'Lys-4' (H3K4me) and 'Lys-36' (H3K36me) of histone H3, thereby playing a central role in histone code.</text>
</comment>
<proteinExistence type="inferred from homology"/>
<protein>
    <recommendedName>
        <fullName evidence="14">Bifunctional lysine-specific demethylase and histidyl-hydroxylase</fullName>
        <ecNumber evidence="14">1.14.11.27</ecNumber>
    </recommendedName>
</protein>
<feature type="region of interest" description="Disordered" evidence="15">
    <location>
        <begin position="1"/>
        <end position="104"/>
    </location>
</feature>
<evidence type="ECO:0000256" key="9">
    <source>
        <dbReference type="ARBA" id="ARBA00023015"/>
    </source>
</evidence>
<comment type="similarity">
    <text evidence="2">Belongs to the ROX family. NO66 subfamily.</text>
</comment>
<dbReference type="GO" id="GO:0005506">
    <property type="term" value="F:iron ion binding"/>
    <property type="evidence" value="ECO:0007669"/>
    <property type="project" value="UniProtKB-UniRule"/>
</dbReference>
<dbReference type="FunFam" id="2.60.120.650:FF:000013">
    <property type="entry name" value="Ribosomal oxygenase 1"/>
    <property type="match status" value="1"/>
</dbReference>
<keyword evidence="6 14" id="KW-0223">Dioxygenase</keyword>
<keyword evidence="9 14" id="KW-0805">Transcription regulation</keyword>
<dbReference type="InterPro" id="IPR003347">
    <property type="entry name" value="JmjC_dom"/>
</dbReference>
<organism evidence="17">
    <name type="scientific">Fopius arisanus</name>
    <dbReference type="NCBI Taxonomy" id="64838"/>
    <lineage>
        <taxon>Eukaryota</taxon>
        <taxon>Metazoa</taxon>
        <taxon>Ecdysozoa</taxon>
        <taxon>Arthropoda</taxon>
        <taxon>Hexapoda</taxon>
        <taxon>Insecta</taxon>
        <taxon>Pterygota</taxon>
        <taxon>Neoptera</taxon>
        <taxon>Endopterygota</taxon>
        <taxon>Hymenoptera</taxon>
        <taxon>Apocrita</taxon>
        <taxon>Ichneumonoidea</taxon>
        <taxon>Braconidae</taxon>
        <taxon>Opiinae</taxon>
        <taxon>Fopius</taxon>
    </lineage>
</organism>
<dbReference type="EMBL" id="GBYB01003766">
    <property type="protein sequence ID" value="JAG73533.1"/>
    <property type="molecule type" value="Transcribed_RNA"/>
</dbReference>
<sequence>MDNTKLLSAFAVHSKRRRSAETTPGPARPKRTRSAVSESQKPEISKTSKLSLLPQVSIEDIAKTSKKTPKRATNGMQKTVSEDEEITQKKSPKKKRKSEFSAAVNGKNAVEVEEVAIATGNASTVTDEIPKIKKEGKGEQQDKRSLKSEKNKRLSNSKVLPDDKANDEREEILNNINPLEEATTLFNWLIHPVVSDDFFKNHWEKAPLHIKRNSSSYYRLLMTNSQIDDILRRYHILFTKNLDLTAYVNGKRETYNPEGRARPSVVWDYYSNGCSVRMLNPQTFIPKLHNLNASLQEFFHCFVGANFYLTPPGSQGFAPHYDDIEAFILQIEGKKRWRLYKPRNVSEFLPRYSSKNFDSSEIGQPILDVVLSAGDFLYFPRGTIHQGETLEDAHSLHVTLSVYQRNCWGDFLEKLVPEALRTAISEDSDFRVGLPLGYLRDVGSAYAGRDSNTRRMMMEKTRELLHRMIEKIDLDKAADEMAKGHIHDYLPPVLAPVELQCSVCEDGERMVGAKVVNRVEIEPDTMIRLARQHAVRLIRENNTWRIYYSADNTKEYHEVEQQFLEVGDEYVTAIMQIIETYPEFIKVDDLEIEGEQNKIQVARDLWEKGIILSDVPLPVLD</sequence>
<evidence type="ECO:0000256" key="12">
    <source>
        <dbReference type="ARBA" id="ARBA00025670"/>
    </source>
</evidence>
<evidence type="ECO:0000259" key="16">
    <source>
        <dbReference type="PROSITE" id="PS51184"/>
    </source>
</evidence>
<dbReference type="InterPro" id="IPR039994">
    <property type="entry name" value="NO66-like"/>
</dbReference>
<dbReference type="Pfam" id="PF21233">
    <property type="entry name" value="WHD_RIOX1"/>
    <property type="match status" value="1"/>
</dbReference>
<evidence type="ECO:0000256" key="15">
    <source>
        <dbReference type="SAM" id="MobiDB-lite"/>
    </source>
</evidence>
<dbReference type="PANTHER" id="PTHR13096:SF8">
    <property type="entry name" value="RIBOSOMAL OXYGENASE 1"/>
    <property type="match status" value="1"/>
</dbReference>
<comment type="subcellular location">
    <subcellularLocation>
        <location evidence="1 14">Nucleus</location>
    </subcellularLocation>
</comment>
<evidence type="ECO:0000256" key="1">
    <source>
        <dbReference type="ARBA" id="ARBA00004123"/>
    </source>
</evidence>
<dbReference type="PANTHER" id="PTHR13096">
    <property type="entry name" value="MINA53 MYC INDUCED NUCLEAR ANTIGEN"/>
    <property type="match status" value="1"/>
</dbReference>
<dbReference type="Gene3D" id="1.10.10.1500">
    <property type="entry name" value="JmjC domain-containing ribosomal oxygenase (ROX), dimer domain"/>
    <property type="match status" value="1"/>
</dbReference>
<dbReference type="GO" id="GO:0032453">
    <property type="term" value="F:histone H3K4 demethylase activity"/>
    <property type="evidence" value="ECO:0007669"/>
    <property type="project" value="TreeGrafter"/>
</dbReference>
<feature type="domain" description="JmjC" evidence="16">
    <location>
        <begin position="274"/>
        <end position="419"/>
    </location>
</feature>
<accession>A0A0C9RAF1</accession>
<evidence type="ECO:0000256" key="4">
    <source>
        <dbReference type="ARBA" id="ARBA00022723"/>
    </source>
</evidence>
<evidence type="ECO:0000256" key="14">
    <source>
        <dbReference type="RuleBase" id="RU366061"/>
    </source>
</evidence>
<feature type="compositionally biased region" description="Basic and acidic residues" evidence="15">
    <location>
        <begin position="128"/>
        <end position="152"/>
    </location>
</feature>
<comment type="cofactor">
    <cofactor evidence="14">
        <name>Fe(2+)</name>
        <dbReference type="ChEBI" id="CHEBI:29033"/>
    </cofactor>
    <text evidence="14">Binds 1 Fe(2+) ion per subunit.</text>
</comment>
<dbReference type="Pfam" id="PF08007">
    <property type="entry name" value="JmjC_2"/>
    <property type="match status" value="1"/>
</dbReference>
<keyword evidence="11 14" id="KW-0539">Nucleus</keyword>
<keyword evidence="3" id="KW-0678">Repressor</keyword>
<evidence type="ECO:0000256" key="3">
    <source>
        <dbReference type="ARBA" id="ARBA00022491"/>
    </source>
</evidence>
<keyword evidence="7 14" id="KW-0560">Oxidoreductase</keyword>
<evidence type="ECO:0000256" key="5">
    <source>
        <dbReference type="ARBA" id="ARBA00022853"/>
    </source>
</evidence>
<dbReference type="InterPro" id="IPR049043">
    <property type="entry name" value="WHD_RIOX1"/>
</dbReference>
<keyword evidence="10 14" id="KW-0804">Transcription</keyword>
<keyword evidence="5" id="KW-0156">Chromatin regulator</keyword>
<evidence type="ECO:0000256" key="13">
    <source>
        <dbReference type="ARBA" id="ARBA00047915"/>
    </source>
</evidence>
<gene>
    <name evidence="17" type="primary">AAEL009382_1</name>
    <name evidence="17" type="ORF">g.20104</name>
</gene>
<evidence type="ECO:0000256" key="8">
    <source>
        <dbReference type="ARBA" id="ARBA00023004"/>
    </source>
</evidence>
<dbReference type="Gene3D" id="2.60.120.650">
    <property type="entry name" value="Cupin"/>
    <property type="match status" value="1"/>
</dbReference>
<dbReference type="FunFam" id="3.90.930.40:FF:000001">
    <property type="entry name" value="ribosomal oxygenase 1 isoform X1"/>
    <property type="match status" value="1"/>
</dbReference>
<comment type="catalytic activity">
    <reaction evidence="13 14">
        <text>N(6),N(6)-dimethyl-L-lysyl(36)-[histone H3] + 2 2-oxoglutarate + 2 O2 = L-lysyl(36)-[histone H3] + 2 formaldehyde + 2 succinate + 2 CO2</text>
        <dbReference type="Rhea" id="RHEA:42032"/>
        <dbReference type="Rhea" id="RHEA-COMP:9785"/>
        <dbReference type="Rhea" id="RHEA-COMP:9787"/>
        <dbReference type="ChEBI" id="CHEBI:15379"/>
        <dbReference type="ChEBI" id="CHEBI:16526"/>
        <dbReference type="ChEBI" id="CHEBI:16810"/>
        <dbReference type="ChEBI" id="CHEBI:16842"/>
        <dbReference type="ChEBI" id="CHEBI:29969"/>
        <dbReference type="ChEBI" id="CHEBI:30031"/>
        <dbReference type="ChEBI" id="CHEBI:61976"/>
        <dbReference type="EC" id="1.14.11.27"/>
    </reaction>
</comment>
<evidence type="ECO:0000256" key="11">
    <source>
        <dbReference type="ARBA" id="ARBA00023242"/>
    </source>
</evidence>
<feature type="region of interest" description="Disordered" evidence="15">
    <location>
        <begin position="128"/>
        <end position="166"/>
    </location>
</feature>
<evidence type="ECO:0000256" key="10">
    <source>
        <dbReference type="ARBA" id="ARBA00023163"/>
    </source>
</evidence>
<keyword evidence="4 14" id="KW-0479">Metal-binding</keyword>